<dbReference type="InterPro" id="IPR014001">
    <property type="entry name" value="Helicase_ATP-bd"/>
</dbReference>
<keyword evidence="3" id="KW-0347">Helicase</keyword>
<evidence type="ECO:0000313" key="8">
    <source>
        <dbReference type="WBParaSite" id="BTMF_0001024901-mRNA-1"/>
    </source>
</evidence>
<evidence type="ECO:0000256" key="2">
    <source>
        <dbReference type="ARBA" id="ARBA00022801"/>
    </source>
</evidence>
<dbReference type="PANTHER" id="PTHR18934:SF91">
    <property type="entry name" value="PRE-MRNA-SPLICING FACTOR ATP-DEPENDENT RNA HELICASE PRP16"/>
    <property type="match status" value="1"/>
</dbReference>
<accession>A0A0R3QRB4</accession>
<dbReference type="STRING" id="42155.A0A0R3QRB4"/>
<evidence type="ECO:0000256" key="3">
    <source>
        <dbReference type="ARBA" id="ARBA00022806"/>
    </source>
</evidence>
<dbReference type="Proteomes" id="UP000280834">
    <property type="component" value="Unassembled WGS sequence"/>
</dbReference>
<dbReference type="PROSITE" id="PS00690">
    <property type="entry name" value="DEAH_ATP_HELICASE"/>
    <property type="match status" value="1"/>
</dbReference>
<name>A0A0R3QRB4_9BILA</name>
<dbReference type="Pfam" id="PF00270">
    <property type="entry name" value="DEAD"/>
    <property type="match status" value="1"/>
</dbReference>
<evidence type="ECO:0000256" key="1">
    <source>
        <dbReference type="ARBA" id="ARBA00022741"/>
    </source>
</evidence>
<evidence type="ECO:0000313" key="7">
    <source>
        <dbReference type="Proteomes" id="UP000280834"/>
    </source>
</evidence>
<keyword evidence="1" id="KW-0547">Nucleotide-binding</keyword>
<evidence type="ECO:0000313" key="6">
    <source>
        <dbReference type="EMBL" id="VDO27655.1"/>
    </source>
</evidence>
<reference evidence="8" key="1">
    <citation type="submission" date="2017-02" db="UniProtKB">
        <authorList>
            <consortium name="WormBaseParasite"/>
        </authorList>
    </citation>
    <scope>IDENTIFICATION</scope>
</reference>
<proteinExistence type="predicted"/>
<reference evidence="6 7" key="2">
    <citation type="submission" date="2018-11" db="EMBL/GenBank/DDBJ databases">
        <authorList>
            <consortium name="Pathogen Informatics"/>
        </authorList>
    </citation>
    <scope>NUCLEOTIDE SEQUENCE [LARGE SCALE GENOMIC DNA]</scope>
</reference>
<dbReference type="InterPro" id="IPR027417">
    <property type="entry name" value="P-loop_NTPase"/>
</dbReference>
<evidence type="ECO:0000259" key="5">
    <source>
        <dbReference type="PROSITE" id="PS51192"/>
    </source>
</evidence>
<dbReference type="EMBL" id="UZAG01016335">
    <property type="protein sequence ID" value="VDO27655.1"/>
    <property type="molecule type" value="Genomic_DNA"/>
</dbReference>
<dbReference type="SUPFAM" id="SSF52540">
    <property type="entry name" value="P-loop containing nucleoside triphosphate hydrolases"/>
    <property type="match status" value="1"/>
</dbReference>
<keyword evidence="7" id="KW-1185">Reference proteome</keyword>
<sequence>MEHEIDRFANGLPVYSIREDIKNILCNEGRVLLIVAGTGSGKSTQIPQYLLFDGIIDSSKKILCSQPRKTAVHELAMRVKKETSLNNYCFVNVPVYKENGNKPNLDAKINFITVKHLLDCIKQDPILSQFGCVVIDEVHERTVYTDLCLGLMKKILKLRSDMKLVITSATLDPELLLNYFAEFQAKKLEIPGHHYSVKICYEPPFSRCKGLV</sequence>
<feature type="domain" description="Helicase ATP-binding" evidence="5">
    <location>
        <begin position="23"/>
        <end position="189"/>
    </location>
</feature>
<organism evidence="8">
    <name type="scientific">Brugia timori</name>
    <dbReference type="NCBI Taxonomy" id="42155"/>
    <lineage>
        <taxon>Eukaryota</taxon>
        <taxon>Metazoa</taxon>
        <taxon>Ecdysozoa</taxon>
        <taxon>Nematoda</taxon>
        <taxon>Chromadorea</taxon>
        <taxon>Rhabditida</taxon>
        <taxon>Spirurina</taxon>
        <taxon>Spiruromorpha</taxon>
        <taxon>Filarioidea</taxon>
        <taxon>Onchocercidae</taxon>
        <taxon>Brugia</taxon>
    </lineage>
</organism>
<dbReference type="AlphaFoldDB" id="A0A0R3QRB4"/>
<gene>
    <name evidence="6" type="ORF">BTMF_LOCUS8300</name>
</gene>
<evidence type="ECO:0000256" key="4">
    <source>
        <dbReference type="ARBA" id="ARBA00022840"/>
    </source>
</evidence>
<dbReference type="GO" id="GO:0004386">
    <property type="term" value="F:helicase activity"/>
    <property type="evidence" value="ECO:0007669"/>
    <property type="project" value="UniProtKB-KW"/>
</dbReference>
<dbReference type="PROSITE" id="PS51192">
    <property type="entry name" value="HELICASE_ATP_BIND_1"/>
    <property type="match status" value="1"/>
</dbReference>
<keyword evidence="2" id="KW-0378">Hydrolase</keyword>
<dbReference type="PANTHER" id="PTHR18934">
    <property type="entry name" value="ATP-DEPENDENT RNA HELICASE"/>
    <property type="match status" value="1"/>
</dbReference>
<dbReference type="GO" id="GO:0005524">
    <property type="term" value="F:ATP binding"/>
    <property type="evidence" value="ECO:0007669"/>
    <property type="project" value="UniProtKB-KW"/>
</dbReference>
<dbReference type="InterPro" id="IPR002464">
    <property type="entry name" value="DNA/RNA_helicase_DEAH_CS"/>
</dbReference>
<dbReference type="InterPro" id="IPR011545">
    <property type="entry name" value="DEAD/DEAH_box_helicase_dom"/>
</dbReference>
<dbReference type="GO" id="GO:0003723">
    <property type="term" value="F:RNA binding"/>
    <property type="evidence" value="ECO:0007669"/>
    <property type="project" value="TreeGrafter"/>
</dbReference>
<dbReference type="CDD" id="cd17917">
    <property type="entry name" value="DEXHc_RHA-like"/>
    <property type="match status" value="1"/>
</dbReference>
<dbReference type="SMART" id="SM00487">
    <property type="entry name" value="DEXDc"/>
    <property type="match status" value="1"/>
</dbReference>
<dbReference type="WBParaSite" id="BTMF_0001024901-mRNA-1">
    <property type="protein sequence ID" value="BTMF_0001024901-mRNA-1"/>
    <property type="gene ID" value="BTMF_0001024901"/>
</dbReference>
<dbReference type="GO" id="GO:0016787">
    <property type="term" value="F:hydrolase activity"/>
    <property type="evidence" value="ECO:0007669"/>
    <property type="project" value="UniProtKB-KW"/>
</dbReference>
<keyword evidence="4" id="KW-0067">ATP-binding</keyword>
<protein>
    <submittedName>
        <fullName evidence="8">Helicase ATP-binding domain-containing protein</fullName>
    </submittedName>
</protein>
<dbReference type="Gene3D" id="3.40.50.300">
    <property type="entry name" value="P-loop containing nucleotide triphosphate hydrolases"/>
    <property type="match status" value="1"/>
</dbReference>